<protein>
    <submittedName>
        <fullName evidence="2">Uncharacterized protein</fullName>
    </submittedName>
</protein>
<evidence type="ECO:0000256" key="1">
    <source>
        <dbReference type="SAM" id="MobiDB-lite"/>
    </source>
</evidence>
<feature type="compositionally biased region" description="Low complexity" evidence="1">
    <location>
        <begin position="42"/>
        <end position="61"/>
    </location>
</feature>
<accession>A0A1X6PIJ6</accession>
<dbReference type="Proteomes" id="UP000218209">
    <property type="component" value="Unassembled WGS sequence"/>
</dbReference>
<dbReference type="EMBL" id="KV918774">
    <property type="protein sequence ID" value="OSX80493.1"/>
    <property type="molecule type" value="Genomic_DNA"/>
</dbReference>
<evidence type="ECO:0000313" key="3">
    <source>
        <dbReference type="Proteomes" id="UP000218209"/>
    </source>
</evidence>
<sequence>MRRFLGAYGLAVVAAIDRRRRAAQYRRRSHQRACTSSAGPTSNASSPWSSTSASASHSCAAIVTSTDDKPVDADHASSSERRSLPPPSRCPEPVCRLSVTIMAPSTRWGGAAETPRQQSQQMPLFLTLRGHHDDASPSDEMLHHIESTPWPVFE</sequence>
<evidence type="ECO:0000313" key="2">
    <source>
        <dbReference type="EMBL" id="OSX80493.1"/>
    </source>
</evidence>
<feature type="compositionally biased region" description="Basic and acidic residues" evidence="1">
    <location>
        <begin position="66"/>
        <end position="83"/>
    </location>
</feature>
<dbReference type="AlphaFoldDB" id="A0A1X6PIJ6"/>
<organism evidence="2 3">
    <name type="scientific">Porphyra umbilicalis</name>
    <name type="common">Purple laver</name>
    <name type="synonym">Red alga</name>
    <dbReference type="NCBI Taxonomy" id="2786"/>
    <lineage>
        <taxon>Eukaryota</taxon>
        <taxon>Rhodophyta</taxon>
        <taxon>Bangiophyceae</taxon>
        <taxon>Bangiales</taxon>
        <taxon>Bangiaceae</taxon>
        <taxon>Porphyra</taxon>
    </lineage>
</organism>
<keyword evidence="3" id="KW-1185">Reference proteome</keyword>
<reference evidence="2 3" key="1">
    <citation type="submission" date="2017-03" db="EMBL/GenBank/DDBJ databases">
        <title>WGS assembly of Porphyra umbilicalis.</title>
        <authorList>
            <person name="Brawley S.H."/>
            <person name="Blouin N.A."/>
            <person name="Ficko-Blean E."/>
            <person name="Wheeler G.L."/>
            <person name="Lohr M."/>
            <person name="Goodson H.V."/>
            <person name="Jenkins J.W."/>
            <person name="Blaby-Haas C.E."/>
            <person name="Helliwell K.E."/>
            <person name="Chan C."/>
            <person name="Marriage T."/>
            <person name="Bhattacharya D."/>
            <person name="Klein A.S."/>
            <person name="Badis Y."/>
            <person name="Brodie J."/>
            <person name="Cao Y."/>
            <person name="Collen J."/>
            <person name="Dittami S.M."/>
            <person name="Gachon C.M."/>
            <person name="Green B.R."/>
            <person name="Karpowicz S."/>
            <person name="Kim J.W."/>
            <person name="Kudahl U."/>
            <person name="Lin S."/>
            <person name="Michel G."/>
            <person name="Mittag M."/>
            <person name="Olson B.J."/>
            <person name="Pangilinan J."/>
            <person name="Peng Y."/>
            <person name="Qiu H."/>
            <person name="Shu S."/>
            <person name="Singer J.T."/>
            <person name="Smith A.G."/>
            <person name="Sprecher B.N."/>
            <person name="Wagner V."/>
            <person name="Wang W."/>
            <person name="Wang Z.-Y."/>
            <person name="Yan J."/>
            <person name="Yarish C."/>
            <person name="Zoeuner-Riek S."/>
            <person name="Zhuang Y."/>
            <person name="Zou Y."/>
            <person name="Lindquist E.A."/>
            <person name="Grimwood J."/>
            <person name="Barry K."/>
            <person name="Rokhsar D.S."/>
            <person name="Schmutz J."/>
            <person name="Stiller J.W."/>
            <person name="Grossman A.R."/>
            <person name="Prochnik S.E."/>
        </authorList>
    </citation>
    <scope>NUCLEOTIDE SEQUENCE [LARGE SCALE GENOMIC DNA]</scope>
    <source>
        <strain evidence="2">4086291</strain>
    </source>
</reference>
<name>A0A1X6PIJ6_PORUM</name>
<gene>
    <name evidence="2" type="ORF">BU14_0051s0013</name>
</gene>
<proteinExistence type="predicted"/>
<feature type="region of interest" description="Disordered" evidence="1">
    <location>
        <begin position="24"/>
        <end position="93"/>
    </location>
</feature>